<dbReference type="EMBL" id="GG697426">
    <property type="protein sequence ID" value="EFQ36471.1"/>
    <property type="molecule type" value="Genomic_DNA"/>
</dbReference>
<dbReference type="VEuPathDB" id="FungiDB:GLRG_11616"/>
<protein>
    <submittedName>
        <fullName evidence="1">Uncharacterized protein</fullName>
    </submittedName>
</protein>
<reference evidence="2" key="1">
    <citation type="journal article" date="2012" name="Nat. Genet.">
        <title>Lifestyle transitions in plant pathogenic Colletotrichum fungi deciphered by genome and transcriptome analyses.</title>
        <authorList>
            <person name="O'Connell R.J."/>
            <person name="Thon M.R."/>
            <person name="Hacquard S."/>
            <person name="Amyotte S.G."/>
            <person name="Kleemann J."/>
            <person name="Torres M.F."/>
            <person name="Damm U."/>
            <person name="Buiate E.A."/>
            <person name="Epstein L."/>
            <person name="Alkan N."/>
            <person name="Altmueller J."/>
            <person name="Alvarado-Balderrama L."/>
            <person name="Bauser C.A."/>
            <person name="Becker C."/>
            <person name="Birren B.W."/>
            <person name="Chen Z."/>
            <person name="Choi J."/>
            <person name="Crouch J.A."/>
            <person name="Duvick J.P."/>
            <person name="Farman M.A."/>
            <person name="Gan P."/>
            <person name="Heiman D."/>
            <person name="Henrissat B."/>
            <person name="Howard R.J."/>
            <person name="Kabbage M."/>
            <person name="Koch C."/>
            <person name="Kracher B."/>
            <person name="Kubo Y."/>
            <person name="Law A.D."/>
            <person name="Lebrun M.-H."/>
            <person name="Lee Y.-H."/>
            <person name="Miyara I."/>
            <person name="Moore N."/>
            <person name="Neumann U."/>
            <person name="Nordstroem K."/>
            <person name="Panaccione D.G."/>
            <person name="Panstruga R."/>
            <person name="Place M."/>
            <person name="Proctor R.H."/>
            <person name="Prusky D."/>
            <person name="Rech G."/>
            <person name="Reinhardt R."/>
            <person name="Rollins J.A."/>
            <person name="Rounsley S."/>
            <person name="Schardl C.L."/>
            <person name="Schwartz D.C."/>
            <person name="Shenoy N."/>
            <person name="Shirasu K."/>
            <person name="Sikhakolli U.R."/>
            <person name="Stueber K."/>
            <person name="Sukno S.A."/>
            <person name="Sweigard J.A."/>
            <person name="Takano Y."/>
            <person name="Takahara H."/>
            <person name="Trail F."/>
            <person name="van der Does H.C."/>
            <person name="Voll L.M."/>
            <person name="Will I."/>
            <person name="Young S."/>
            <person name="Zeng Q."/>
            <person name="Zhang J."/>
            <person name="Zhou S."/>
            <person name="Dickman M.B."/>
            <person name="Schulze-Lefert P."/>
            <person name="Ver Loren van Themaat E."/>
            <person name="Ma L.-J."/>
            <person name="Vaillancourt L.J."/>
        </authorList>
    </citation>
    <scope>NUCLEOTIDE SEQUENCE [LARGE SCALE GENOMIC DNA]</scope>
    <source>
        <strain evidence="2">M1.001 / M2 / FGSC 10212</strain>
    </source>
</reference>
<dbReference type="AlphaFoldDB" id="E3R033"/>
<dbReference type="RefSeq" id="XP_008100491.1">
    <property type="nucleotide sequence ID" value="XM_008102300.1"/>
</dbReference>
<dbReference type="HOGENOM" id="CLU_1427882_0_0_1"/>
<accession>E3R033</accession>
<keyword evidence="2" id="KW-1185">Reference proteome</keyword>
<dbReference type="Proteomes" id="UP000008782">
    <property type="component" value="Unassembled WGS sequence"/>
</dbReference>
<organism evidence="2">
    <name type="scientific">Colletotrichum graminicola (strain M1.001 / M2 / FGSC 10212)</name>
    <name type="common">Maize anthracnose fungus</name>
    <name type="synonym">Glomerella graminicola</name>
    <dbReference type="NCBI Taxonomy" id="645133"/>
    <lineage>
        <taxon>Eukaryota</taxon>
        <taxon>Fungi</taxon>
        <taxon>Dikarya</taxon>
        <taxon>Ascomycota</taxon>
        <taxon>Pezizomycotina</taxon>
        <taxon>Sordariomycetes</taxon>
        <taxon>Hypocreomycetidae</taxon>
        <taxon>Glomerellales</taxon>
        <taxon>Glomerellaceae</taxon>
        <taxon>Colletotrichum</taxon>
        <taxon>Colletotrichum graminicola species complex</taxon>
    </lineage>
</organism>
<gene>
    <name evidence="1" type="ORF">GLRG_11616</name>
</gene>
<dbReference type="GeneID" id="24416980"/>
<proteinExistence type="predicted"/>
<sequence>MAPSAATNMLELTSGDDVNSAVPLRLGAELKGPALGMGMTAMREKSQPDAEAASTGLALPLRPSLASGWYCLRQSIALGNNLPICPIGPSTVRQQQHSDRLHYSTLTDMFGRHYSSTITSTDVGDEDVSTLKYQTKIWRRSGPRRVHRLSSACHDFSPGCIEGHAPISSKYSLRRDSKGLTTEMAGVPAE</sequence>
<name>E3R033_COLGM</name>
<evidence type="ECO:0000313" key="2">
    <source>
        <dbReference type="Proteomes" id="UP000008782"/>
    </source>
</evidence>
<evidence type="ECO:0000313" key="1">
    <source>
        <dbReference type="EMBL" id="EFQ36471.1"/>
    </source>
</evidence>